<protein>
    <recommendedName>
        <fullName evidence="8">CASP-like protein</fullName>
    </recommendedName>
</protein>
<sequence>MPSPLRNGDAAHPRLPSPAAATPLHHYNHNHNHNYPSFRSTVSEQKIRRLNLLILLLRLAAFCFSLSAAVFTAANSSRSASSPYSWLSVDSFRVMFAANAIVAVYSLLEIGCTADKPAASFCVQAYISVALGFAGFAFLALSALVSGFRVASYVLTGSRFPLQ</sequence>
<name>A0A4S8IDM6_MUSBA</name>
<comment type="subcellular location">
    <subcellularLocation>
        <location evidence="1 8">Cell membrane</location>
        <topology evidence="1 8">Multi-pass membrane protein</topology>
    </subcellularLocation>
</comment>
<keyword evidence="4 8" id="KW-1003">Cell membrane</keyword>
<dbReference type="Proteomes" id="UP000317650">
    <property type="component" value="Chromosome 9"/>
</dbReference>
<dbReference type="InterPro" id="IPR006702">
    <property type="entry name" value="CASP_dom"/>
</dbReference>
<reference evidence="10 11" key="1">
    <citation type="journal article" date="2019" name="Nat. Plants">
        <title>Genome sequencing of Musa balbisiana reveals subgenome evolution and function divergence in polyploid bananas.</title>
        <authorList>
            <person name="Yao X."/>
        </authorList>
    </citation>
    <scope>NUCLEOTIDE SEQUENCE [LARGE SCALE GENOMIC DNA]</scope>
    <source>
        <strain evidence="11">cv. DH-PKW</strain>
        <tissue evidence="10">Leaves</tissue>
    </source>
</reference>
<evidence type="ECO:0000256" key="2">
    <source>
        <dbReference type="ARBA" id="ARBA00007651"/>
    </source>
</evidence>
<dbReference type="PANTHER" id="PTHR33573">
    <property type="entry name" value="CASP-LIKE PROTEIN 4A4"/>
    <property type="match status" value="1"/>
</dbReference>
<keyword evidence="6 8" id="KW-1133">Transmembrane helix</keyword>
<accession>A0A4S8IDM6</accession>
<feature type="transmembrane region" description="Helical" evidence="8">
    <location>
        <begin position="52"/>
        <end position="74"/>
    </location>
</feature>
<feature type="transmembrane region" description="Helical" evidence="8">
    <location>
        <begin position="126"/>
        <end position="148"/>
    </location>
</feature>
<proteinExistence type="inferred from homology"/>
<feature type="domain" description="Casparian strip membrane protein" evidence="9">
    <location>
        <begin position="49"/>
        <end position="157"/>
    </location>
</feature>
<evidence type="ECO:0000256" key="5">
    <source>
        <dbReference type="ARBA" id="ARBA00022692"/>
    </source>
</evidence>
<comment type="caution">
    <text evidence="10">The sequence shown here is derived from an EMBL/GenBank/DDBJ whole genome shotgun (WGS) entry which is preliminary data.</text>
</comment>
<keyword evidence="5 8" id="KW-0812">Transmembrane</keyword>
<comment type="similarity">
    <text evidence="2 8">Belongs to the Casparian strip membrane proteins (CASP) family.</text>
</comment>
<evidence type="ECO:0000256" key="3">
    <source>
        <dbReference type="ARBA" id="ARBA00011489"/>
    </source>
</evidence>
<evidence type="ECO:0000256" key="4">
    <source>
        <dbReference type="ARBA" id="ARBA00022475"/>
    </source>
</evidence>
<feature type="transmembrane region" description="Helical" evidence="8">
    <location>
        <begin position="94"/>
        <end position="114"/>
    </location>
</feature>
<dbReference type="Pfam" id="PF04535">
    <property type="entry name" value="CASP_dom"/>
    <property type="match status" value="1"/>
</dbReference>
<dbReference type="PANTHER" id="PTHR33573:SF56">
    <property type="entry name" value="CASP-LIKE PROTEIN 4C1"/>
    <property type="match status" value="1"/>
</dbReference>
<dbReference type="STRING" id="52838.A0A4S8IDM6"/>
<evidence type="ECO:0000259" key="9">
    <source>
        <dbReference type="Pfam" id="PF04535"/>
    </source>
</evidence>
<comment type="subunit">
    <text evidence="3 8">Homodimer and heterodimers.</text>
</comment>
<evidence type="ECO:0000256" key="1">
    <source>
        <dbReference type="ARBA" id="ARBA00004651"/>
    </source>
</evidence>
<evidence type="ECO:0000256" key="7">
    <source>
        <dbReference type="ARBA" id="ARBA00023136"/>
    </source>
</evidence>
<evidence type="ECO:0000256" key="8">
    <source>
        <dbReference type="RuleBase" id="RU361233"/>
    </source>
</evidence>
<evidence type="ECO:0000313" key="10">
    <source>
        <dbReference type="EMBL" id="THU46257.1"/>
    </source>
</evidence>
<keyword evidence="11" id="KW-1185">Reference proteome</keyword>
<organism evidence="10 11">
    <name type="scientific">Musa balbisiana</name>
    <name type="common">Banana</name>
    <dbReference type="NCBI Taxonomy" id="52838"/>
    <lineage>
        <taxon>Eukaryota</taxon>
        <taxon>Viridiplantae</taxon>
        <taxon>Streptophyta</taxon>
        <taxon>Embryophyta</taxon>
        <taxon>Tracheophyta</taxon>
        <taxon>Spermatophyta</taxon>
        <taxon>Magnoliopsida</taxon>
        <taxon>Liliopsida</taxon>
        <taxon>Zingiberales</taxon>
        <taxon>Musaceae</taxon>
        <taxon>Musa</taxon>
    </lineage>
</organism>
<evidence type="ECO:0000256" key="6">
    <source>
        <dbReference type="ARBA" id="ARBA00022989"/>
    </source>
</evidence>
<keyword evidence="7 8" id="KW-0472">Membrane</keyword>
<evidence type="ECO:0000313" key="11">
    <source>
        <dbReference type="Proteomes" id="UP000317650"/>
    </source>
</evidence>
<comment type="caution">
    <text evidence="8">Lacks conserved residue(s) required for the propagation of feature annotation.</text>
</comment>
<dbReference type="EMBL" id="PYDT01000010">
    <property type="protein sequence ID" value="THU46257.1"/>
    <property type="molecule type" value="Genomic_DNA"/>
</dbReference>
<gene>
    <name evidence="10" type="ORF">C4D60_Mb09t03040</name>
</gene>
<dbReference type="GO" id="GO:0005886">
    <property type="term" value="C:plasma membrane"/>
    <property type="evidence" value="ECO:0007669"/>
    <property type="project" value="UniProtKB-SubCell"/>
</dbReference>
<dbReference type="AlphaFoldDB" id="A0A4S8IDM6"/>